<reference evidence="2" key="1">
    <citation type="submission" date="2016-10" db="EMBL/GenBank/DDBJ databases">
        <authorList>
            <person name="Varghese N."/>
            <person name="Submissions S."/>
        </authorList>
    </citation>
    <scope>NUCLEOTIDE SEQUENCE [LARGE SCALE GENOMIC DNA]</scope>
    <source>
        <strain evidence="2">CGMCC 1.6981</strain>
    </source>
</reference>
<dbReference type="EMBL" id="FPBP01000003">
    <property type="protein sequence ID" value="SFU48791.1"/>
    <property type="molecule type" value="Genomic_DNA"/>
</dbReference>
<accession>A0A1I7GKD5</accession>
<keyword evidence="2" id="KW-1185">Reference proteome</keyword>
<evidence type="ECO:0000313" key="1">
    <source>
        <dbReference type="EMBL" id="SFU48791.1"/>
    </source>
</evidence>
<sequence>MASITLWSEVFPSAEESGYLLRRRYDTAKSPNTKLNSKNCPRLKLGNPVLMWKLTDTDELLDFINW</sequence>
<gene>
    <name evidence="1" type="ORF">SAMN04487955_10367</name>
</gene>
<proteinExistence type="predicted"/>
<dbReference type="AlphaFoldDB" id="A0A1I7GKD5"/>
<dbReference type="RefSeq" id="WP_089793587.1">
    <property type="nucleotide sequence ID" value="NZ_FPBP01000003.1"/>
</dbReference>
<evidence type="ECO:0000313" key="2">
    <source>
        <dbReference type="Proteomes" id="UP000198693"/>
    </source>
</evidence>
<organism evidence="1 2">
    <name type="scientific">Halomonas korlensis</name>
    <dbReference type="NCBI Taxonomy" id="463301"/>
    <lineage>
        <taxon>Bacteria</taxon>
        <taxon>Pseudomonadati</taxon>
        <taxon>Pseudomonadota</taxon>
        <taxon>Gammaproteobacteria</taxon>
        <taxon>Oceanospirillales</taxon>
        <taxon>Halomonadaceae</taxon>
        <taxon>Halomonas</taxon>
    </lineage>
</organism>
<dbReference type="OrthoDB" id="7802453at2"/>
<dbReference type="Proteomes" id="UP000198693">
    <property type="component" value="Unassembled WGS sequence"/>
</dbReference>
<name>A0A1I7GKD5_9GAMM</name>
<protein>
    <submittedName>
        <fullName evidence="1">Uncharacterized protein</fullName>
    </submittedName>
</protein>